<evidence type="ECO:0000256" key="5">
    <source>
        <dbReference type="ARBA" id="ARBA00022741"/>
    </source>
</evidence>
<name>A0A368K450_9HYPH</name>
<dbReference type="PANTHER" id="PTHR43527">
    <property type="entry name" value="4-DIPHOSPHOCYTIDYL-2-C-METHYL-D-ERYTHRITOL KINASE, CHLOROPLASTIC"/>
    <property type="match status" value="1"/>
</dbReference>
<comment type="pathway">
    <text evidence="10">Isoprenoid biosynthesis; isopentenyl diphosphate biosynthesis via DXP pathway; isopentenyl diphosphate from 1-deoxy-D-xylulose 5-phosphate: step 3/6.</text>
</comment>
<sequence>MNTHIALLPASEGISLLAPAKINLALHVTGRREDGYHLLESLVAFAEFGDQIDVSPAAQDRFVVTGPFAHAIPSDASNLVLRARDALRSRFPSRAGAVEIVLEKRLPIASGIGGGSSDAAAALIALNRLWGLDLGMPALCDIGLSLGADLPMCLHGQQTGRPLIARGIGETLHTMPRFPSLPMVLANDGTGLSTPLVFRALLRRDNPPLPSPPDFADIGTVCAYLRETRNDLYAASLTLAPGLGGLLGLFVQSGALYAQMSGSGATCFAIFSDRAAAADAAAFLKARHPQWFVVATETKPASE</sequence>
<comment type="catalytic activity">
    <reaction evidence="10">
        <text>4-CDP-2-C-methyl-D-erythritol + ATP = 4-CDP-2-C-methyl-D-erythritol 2-phosphate + ADP + H(+)</text>
        <dbReference type="Rhea" id="RHEA:18437"/>
        <dbReference type="ChEBI" id="CHEBI:15378"/>
        <dbReference type="ChEBI" id="CHEBI:30616"/>
        <dbReference type="ChEBI" id="CHEBI:57823"/>
        <dbReference type="ChEBI" id="CHEBI:57919"/>
        <dbReference type="ChEBI" id="CHEBI:456216"/>
        <dbReference type="EC" id="2.7.1.148"/>
    </reaction>
</comment>
<dbReference type="PIRSF" id="PIRSF010376">
    <property type="entry name" value="IspE"/>
    <property type="match status" value="1"/>
</dbReference>
<comment type="function">
    <text evidence="10">Catalyzes the phosphorylation of the position 2 hydroxy group of 4-diphosphocytidyl-2C-methyl-D-erythritol.</text>
</comment>
<dbReference type="OrthoDB" id="9809438at2"/>
<evidence type="ECO:0000256" key="4">
    <source>
        <dbReference type="ARBA" id="ARBA00022679"/>
    </source>
</evidence>
<proteinExistence type="inferred from homology"/>
<evidence type="ECO:0000259" key="11">
    <source>
        <dbReference type="Pfam" id="PF00288"/>
    </source>
</evidence>
<evidence type="ECO:0000256" key="8">
    <source>
        <dbReference type="ARBA" id="ARBA00023229"/>
    </source>
</evidence>
<dbReference type="InterPro" id="IPR004424">
    <property type="entry name" value="IspE"/>
</dbReference>
<dbReference type="UniPathway" id="UPA00056">
    <property type="reaction ID" value="UER00094"/>
</dbReference>
<evidence type="ECO:0000256" key="9">
    <source>
        <dbReference type="ARBA" id="ARBA00032554"/>
    </source>
</evidence>
<organism evidence="13 14">
    <name type="scientific">Phyllobacterium salinisoli</name>
    <dbReference type="NCBI Taxonomy" id="1899321"/>
    <lineage>
        <taxon>Bacteria</taxon>
        <taxon>Pseudomonadati</taxon>
        <taxon>Pseudomonadota</taxon>
        <taxon>Alphaproteobacteria</taxon>
        <taxon>Hyphomicrobiales</taxon>
        <taxon>Phyllobacteriaceae</taxon>
        <taxon>Phyllobacterium</taxon>
    </lineage>
</organism>
<keyword evidence="8 10" id="KW-0414">Isoprene biosynthesis</keyword>
<evidence type="ECO:0000256" key="7">
    <source>
        <dbReference type="ARBA" id="ARBA00022840"/>
    </source>
</evidence>
<feature type="active site" evidence="10">
    <location>
        <position position="149"/>
    </location>
</feature>
<keyword evidence="14" id="KW-1185">Reference proteome</keyword>
<accession>A0A368K450</accession>
<dbReference type="InterPro" id="IPR014721">
    <property type="entry name" value="Ribsml_uS5_D2-typ_fold_subgr"/>
</dbReference>
<dbReference type="Pfam" id="PF00288">
    <property type="entry name" value="GHMP_kinases_N"/>
    <property type="match status" value="1"/>
</dbReference>
<comment type="caution">
    <text evidence="13">The sequence shown here is derived from an EMBL/GenBank/DDBJ whole genome shotgun (WGS) entry which is preliminary data.</text>
</comment>
<dbReference type="Gene3D" id="3.30.70.890">
    <property type="entry name" value="GHMP kinase, C-terminal domain"/>
    <property type="match status" value="1"/>
</dbReference>
<evidence type="ECO:0000256" key="6">
    <source>
        <dbReference type="ARBA" id="ARBA00022777"/>
    </source>
</evidence>
<feature type="domain" description="GHMP kinase C-terminal" evidence="12">
    <location>
        <begin position="235"/>
        <end position="287"/>
    </location>
</feature>
<feature type="binding site" evidence="10">
    <location>
        <begin position="107"/>
        <end position="117"/>
    </location>
    <ligand>
        <name>ATP</name>
        <dbReference type="ChEBI" id="CHEBI:30616"/>
    </ligand>
</feature>
<protein>
    <recommendedName>
        <fullName evidence="3 10">4-diphosphocytidyl-2-C-methyl-D-erythritol kinase</fullName>
        <shortName evidence="10">CMK</shortName>
        <ecNumber evidence="2 10">2.7.1.148</ecNumber>
    </recommendedName>
    <alternativeName>
        <fullName evidence="9 10">4-(cytidine-5'-diphospho)-2-C-methyl-D-erythritol kinase</fullName>
    </alternativeName>
</protein>
<dbReference type="Proteomes" id="UP000253420">
    <property type="component" value="Unassembled WGS sequence"/>
</dbReference>
<dbReference type="InterPro" id="IPR020568">
    <property type="entry name" value="Ribosomal_Su5_D2-typ_SF"/>
</dbReference>
<dbReference type="EC" id="2.7.1.148" evidence="2 10"/>
<comment type="similarity">
    <text evidence="1 10">Belongs to the GHMP kinase family. IspE subfamily.</text>
</comment>
<evidence type="ECO:0000259" key="12">
    <source>
        <dbReference type="Pfam" id="PF08544"/>
    </source>
</evidence>
<gene>
    <name evidence="10" type="primary">ispE</name>
    <name evidence="13" type="ORF">DUT91_14145</name>
</gene>
<evidence type="ECO:0000256" key="10">
    <source>
        <dbReference type="HAMAP-Rule" id="MF_00061"/>
    </source>
</evidence>
<evidence type="ECO:0000313" key="13">
    <source>
        <dbReference type="EMBL" id="RCS23415.1"/>
    </source>
</evidence>
<dbReference type="InterPro" id="IPR006204">
    <property type="entry name" value="GHMP_kinase_N_dom"/>
</dbReference>
<keyword evidence="5 10" id="KW-0547">Nucleotide-binding</keyword>
<dbReference type="GO" id="GO:0005524">
    <property type="term" value="F:ATP binding"/>
    <property type="evidence" value="ECO:0007669"/>
    <property type="project" value="UniProtKB-UniRule"/>
</dbReference>
<dbReference type="NCBIfam" id="TIGR00154">
    <property type="entry name" value="ispE"/>
    <property type="match status" value="1"/>
</dbReference>
<keyword evidence="7 10" id="KW-0067">ATP-binding</keyword>
<dbReference type="InterPro" id="IPR036554">
    <property type="entry name" value="GHMP_kinase_C_sf"/>
</dbReference>
<dbReference type="Pfam" id="PF08544">
    <property type="entry name" value="GHMP_kinases_C"/>
    <property type="match status" value="1"/>
</dbReference>
<feature type="domain" description="GHMP kinase N-terminal" evidence="11">
    <location>
        <begin position="78"/>
        <end position="156"/>
    </location>
</feature>
<dbReference type="HAMAP" id="MF_00061">
    <property type="entry name" value="IspE"/>
    <property type="match status" value="1"/>
</dbReference>
<keyword evidence="6 10" id="KW-0418">Kinase</keyword>
<feature type="active site" evidence="10">
    <location>
        <position position="21"/>
    </location>
</feature>
<dbReference type="GO" id="GO:0019288">
    <property type="term" value="P:isopentenyl diphosphate biosynthetic process, methylerythritol 4-phosphate pathway"/>
    <property type="evidence" value="ECO:0007669"/>
    <property type="project" value="UniProtKB-UniRule"/>
</dbReference>
<keyword evidence="4 10" id="KW-0808">Transferase</keyword>
<evidence type="ECO:0000256" key="3">
    <source>
        <dbReference type="ARBA" id="ARBA00017473"/>
    </source>
</evidence>
<reference evidence="13 14" key="1">
    <citation type="submission" date="2018-07" db="EMBL/GenBank/DDBJ databases">
        <title>The draft genome of Phyllobacterium salinisoli.</title>
        <authorList>
            <person name="Liu L."/>
            <person name="Li L."/>
            <person name="Zhang X."/>
            <person name="Liang L."/>
        </authorList>
    </citation>
    <scope>NUCLEOTIDE SEQUENCE [LARGE SCALE GENOMIC DNA]</scope>
    <source>
        <strain evidence="13 14">LLAN61</strain>
    </source>
</reference>
<dbReference type="SUPFAM" id="SSF55060">
    <property type="entry name" value="GHMP Kinase, C-terminal domain"/>
    <property type="match status" value="1"/>
</dbReference>
<dbReference type="SUPFAM" id="SSF54211">
    <property type="entry name" value="Ribosomal protein S5 domain 2-like"/>
    <property type="match status" value="1"/>
</dbReference>
<dbReference type="Gene3D" id="3.30.230.10">
    <property type="match status" value="1"/>
</dbReference>
<evidence type="ECO:0000256" key="2">
    <source>
        <dbReference type="ARBA" id="ARBA00012052"/>
    </source>
</evidence>
<dbReference type="GO" id="GO:0050515">
    <property type="term" value="F:4-(cytidine 5'-diphospho)-2-C-methyl-D-erythritol kinase activity"/>
    <property type="evidence" value="ECO:0007669"/>
    <property type="project" value="UniProtKB-UniRule"/>
</dbReference>
<dbReference type="PANTHER" id="PTHR43527:SF2">
    <property type="entry name" value="4-DIPHOSPHOCYTIDYL-2-C-METHYL-D-ERYTHRITOL KINASE, CHLOROPLASTIC"/>
    <property type="match status" value="1"/>
</dbReference>
<evidence type="ECO:0000313" key="14">
    <source>
        <dbReference type="Proteomes" id="UP000253420"/>
    </source>
</evidence>
<dbReference type="GO" id="GO:0016114">
    <property type="term" value="P:terpenoid biosynthetic process"/>
    <property type="evidence" value="ECO:0007669"/>
    <property type="project" value="UniProtKB-UniRule"/>
</dbReference>
<evidence type="ECO:0000256" key="1">
    <source>
        <dbReference type="ARBA" id="ARBA00009684"/>
    </source>
</evidence>
<dbReference type="EMBL" id="QOZG01000005">
    <property type="protein sequence ID" value="RCS23415.1"/>
    <property type="molecule type" value="Genomic_DNA"/>
</dbReference>
<dbReference type="InterPro" id="IPR013750">
    <property type="entry name" value="GHMP_kinase_C_dom"/>
</dbReference>
<dbReference type="RefSeq" id="WP_114441030.1">
    <property type="nucleotide sequence ID" value="NZ_QOZG01000005.1"/>
</dbReference>
<dbReference type="AlphaFoldDB" id="A0A368K450"/>
<dbReference type="NCBIfam" id="NF011202">
    <property type="entry name" value="PRK14608.1"/>
    <property type="match status" value="1"/>
</dbReference>